<feature type="transmembrane region" description="Helical" evidence="1">
    <location>
        <begin position="111"/>
        <end position="130"/>
    </location>
</feature>
<keyword evidence="1" id="KW-1133">Transmembrane helix</keyword>
<reference evidence="2" key="1">
    <citation type="submission" date="2020-07" db="EMBL/GenBank/DDBJ databases">
        <title>Huge and variable diversity of episymbiotic CPR bacteria and DPANN archaea in groundwater ecosystems.</title>
        <authorList>
            <person name="He C.Y."/>
            <person name="Keren R."/>
            <person name="Whittaker M."/>
            <person name="Farag I.F."/>
            <person name="Doudna J."/>
            <person name="Cate J.H.D."/>
            <person name="Banfield J.F."/>
        </authorList>
    </citation>
    <scope>NUCLEOTIDE SEQUENCE</scope>
    <source>
        <strain evidence="2">NC_groundwater_1813_Pr3_B-0.1um_71_17</strain>
    </source>
</reference>
<feature type="transmembrane region" description="Helical" evidence="1">
    <location>
        <begin position="142"/>
        <end position="161"/>
    </location>
</feature>
<dbReference type="EMBL" id="JACRIW010000028">
    <property type="protein sequence ID" value="MBI5168505.1"/>
    <property type="molecule type" value="Genomic_DNA"/>
</dbReference>
<comment type="caution">
    <text evidence="2">The sequence shown here is derived from an EMBL/GenBank/DDBJ whole genome shotgun (WGS) entry which is preliminary data.</text>
</comment>
<feature type="non-terminal residue" evidence="2">
    <location>
        <position position="177"/>
    </location>
</feature>
<feature type="transmembrane region" description="Helical" evidence="1">
    <location>
        <begin position="34"/>
        <end position="55"/>
    </location>
</feature>
<sequence length="177" mass="18735">MSRLPNSSEGRPKSAAKRAAPLLLNAERAGDAPAFALGAWAVIAAYAATVLAIQLRAHPVGDVFTETDFYGAYAEGARLIQHGWLDPSRYAVIGPVYEIVLALVGAVARDLFAAAGAISLASMLVTLWAWQRLWTARANAATALAGVALLAVNGQFLRWGWSVTTDALARDRVGHLP</sequence>
<keyword evidence="1" id="KW-0812">Transmembrane</keyword>
<organism evidence="2 3">
    <name type="scientific">Eiseniibacteriota bacterium</name>
    <dbReference type="NCBI Taxonomy" id="2212470"/>
    <lineage>
        <taxon>Bacteria</taxon>
        <taxon>Candidatus Eiseniibacteriota</taxon>
    </lineage>
</organism>
<dbReference type="AlphaFoldDB" id="A0A933W0Z7"/>
<accession>A0A933W0Z7</accession>
<gene>
    <name evidence="2" type="ORF">HZA61_03355</name>
</gene>
<evidence type="ECO:0000313" key="2">
    <source>
        <dbReference type="EMBL" id="MBI5168505.1"/>
    </source>
</evidence>
<dbReference type="Proteomes" id="UP000696931">
    <property type="component" value="Unassembled WGS sequence"/>
</dbReference>
<name>A0A933W0Z7_UNCEI</name>
<evidence type="ECO:0000313" key="3">
    <source>
        <dbReference type="Proteomes" id="UP000696931"/>
    </source>
</evidence>
<keyword evidence="1" id="KW-0472">Membrane</keyword>
<evidence type="ECO:0000256" key="1">
    <source>
        <dbReference type="SAM" id="Phobius"/>
    </source>
</evidence>
<protein>
    <submittedName>
        <fullName evidence="2">Uncharacterized protein</fullName>
    </submittedName>
</protein>
<proteinExistence type="predicted"/>